<dbReference type="InterPro" id="IPR037126">
    <property type="entry name" value="PdaC/RsiV-like_sf"/>
</dbReference>
<protein>
    <submittedName>
        <fullName evidence="3">DUF3298 domain-containing protein</fullName>
    </submittedName>
</protein>
<feature type="signal peptide" evidence="1">
    <location>
        <begin position="1"/>
        <end position="22"/>
    </location>
</feature>
<dbReference type="Gene3D" id="3.90.640.20">
    <property type="entry name" value="Heat-shock cognate protein, ATPase"/>
    <property type="match status" value="1"/>
</dbReference>
<dbReference type="AlphaFoldDB" id="A0A3Q9JK49"/>
<evidence type="ECO:0000313" key="4">
    <source>
        <dbReference type="Proteomes" id="UP000273143"/>
    </source>
</evidence>
<proteinExistence type="predicted"/>
<feature type="chain" id="PRO_5018581779" evidence="1">
    <location>
        <begin position="23"/>
        <end position="245"/>
    </location>
</feature>
<dbReference type="RefSeq" id="WP_127164220.1">
    <property type="nucleotide sequence ID" value="NZ_CP029822.1"/>
</dbReference>
<feature type="domain" description="DUF3298" evidence="2">
    <location>
        <begin position="161"/>
        <end position="232"/>
    </location>
</feature>
<sequence>MRYIRYLLISITSLLLCGCSYFKTTSQSDVAPFYWQLQQPNCKVETQQNNNCPNITYNGLNFNKFKKLNTLIDNKFLQILNAEKTTTLEEYLKNNLARANNGYHLNLSVQLMSENDVLIVLMLTLEEIPSTDQYNAPKVRFINFDKHKQKDITLKDAIITDKTESFWSTAQIAYKQWLEIQQLLNNETYQKDWPFIKTNNAALLPKQLMLKYSGNTLAPYAMGEPTLFIPYEQLHEILKPEYLPH</sequence>
<dbReference type="PROSITE" id="PS51257">
    <property type="entry name" value="PROKAR_LIPOPROTEIN"/>
    <property type="match status" value="1"/>
</dbReference>
<dbReference type="Gene3D" id="3.30.565.40">
    <property type="entry name" value="Fervidobacterium nodosum Rt17-B1 like"/>
    <property type="match status" value="1"/>
</dbReference>
<gene>
    <name evidence="3" type="ORF">DM558_12115</name>
</gene>
<evidence type="ECO:0000259" key="2">
    <source>
        <dbReference type="Pfam" id="PF11738"/>
    </source>
</evidence>
<name>A0A3Q9JK49_9GAMM</name>
<evidence type="ECO:0000313" key="3">
    <source>
        <dbReference type="EMBL" id="AZS51467.1"/>
    </source>
</evidence>
<reference evidence="4" key="1">
    <citation type="submission" date="2018-06" db="EMBL/GenBank/DDBJ databases">
        <title>Complete genome of Pseudomonas insecticola strain QZS01.</title>
        <authorList>
            <person name="Wang J."/>
            <person name="Su Q."/>
        </authorList>
    </citation>
    <scope>NUCLEOTIDE SEQUENCE [LARGE SCALE GENOMIC DNA]</scope>
    <source>
        <strain evidence="4">QZS01</strain>
    </source>
</reference>
<dbReference type="Proteomes" id="UP000273143">
    <property type="component" value="Chromosome"/>
</dbReference>
<organism evidence="3 4">
    <name type="scientific">Entomomonas moraniae</name>
    <dbReference type="NCBI Taxonomy" id="2213226"/>
    <lineage>
        <taxon>Bacteria</taxon>
        <taxon>Pseudomonadati</taxon>
        <taxon>Pseudomonadota</taxon>
        <taxon>Gammaproteobacteria</taxon>
        <taxon>Pseudomonadales</taxon>
        <taxon>Pseudomonadaceae</taxon>
        <taxon>Entomomonas</taxon>
    </lineage>
</organism>
<dbReference type="InterPro" id="IPR021729">
    <property type="entry name" value="DUF3298"/>
</dbReference>
<dbReference type="EMBL" id="CP029822">
    <property type="protein sequence ID" value="AZS51467.1"/>
    <property type="molecule type" value="Genomic_DNA"/>
</dbReference>
<accession>A0A3Q9JK49</accession>
<keyword evidence="4" id="KW-1185">Reference proteome</keyword>
<dbReference type="Pfam" id="PF11738">
    <property type="entry name" value="DUF3298"/>
    <property type="match status" value="1"/>
</dbReference>
<dbReference type="KEGG" id="emo:DM558_12115"/>
<keyword evidence="1" id="KW-0732">Signal</keyword>
<evidence type="ECO:0000256" key="1">
    <source>
        <dbReference type="SAM" id="SignalP"/>
    </source>
</evidence>